<dbReference type="PRINTS" id="PR01438">
    <property type="entry name" value="UNVRSLSTRESS"/>
</dbReference>
<dbReference type="eggNOG" id="COG0589">
    <property type="taxonomic scope" value="Bacteria"/>
</dbReference>
<name>A1VPM8_POLNA</name>
<dbReference type="InterPro" id="IPR006016">
    <property type="entry name" value="UspA"/>
</dbReference>
<dbReference type="CDD" id="cd00293">
    <property type="entry name" value="USP-like"/>
    <property type="match status" value="1"/>
</dbReference>
<dbReference type="GO" id="GO:0005737">
    <property type="term" value="C:cytoplasm"/>
    <property type="evidence" value="ECO:0007669"/>
    <property type="project" value="UniProtKB-SubCell"/>
</dbReference>
<dbReference type="InterPro" id="IPR014729">
    <property type="entry name" value="Rossmann-like_a/b/a_fold"/>
</dbReference>
<dbReference type="PANTHER" id="PTHR46268:SF6">
    <property type="entry name" value="UNIVERSAL STRESS PROTEIN UP12"/>
    <property type="match status" value="1"/>
</dbReference>
<evidence type="ECO:0000256" key="2">
    <source>
        <dbReference type="PIRNR" id="PIRNR006276"/>
    </source>
</evidence>
<dbReference type="HOGENOM" id="CLU_049301_11_0_4"/>
<dbReference type="Gene3D" id="3.40.50.620">
    <property type="entry name" value="HUPs"/>
    <property type="match status" value="1"/>
</dbReference>
<organism evidence="4 5">
    <name type="scientific">Polaromonas naphthalenivorans (strain CJ2)</name>
    <dbReference type="NCBI Taxonomy" id="365044"/>
    <lineage>
        <taxon>Bacteria</taxon>
        <taxon>Pseudomonadati</taxon>
        <taxon>Pseudomonadota</taxon>
        <taxon>Betaproteobacteria</taxon>
        <taxon>Burkholderiales</taxon>
        <taxon>Comamonadaceae</taxon>
        <taxon>Polaromonas</taxon>
    </lineage>
</organism>
<accession>A1VPM8</accession>
<dbReference type="AlphaFoldDB" id="A1VPM8"/>
<keyword evidence="2" id="KW-0963">Cytoplasm</keyword>
<dbReference type="Proteomes" id="UP000000644">
    <property type="component" value="Chromosome"/>
</dbReference>
<reference evidence="5" key="1">
    <citation type="journal article" date="2009" name="Environ. Microbiol.">
        <title>The genome of Polaromonas naphthalenivorans strain CJ2, isolated from coal tar-contaminated sediment, reveals physiological and metabolic versatility and evolution through extensive horizontal gene transfer.</title>
        <authorList>
            <person name="Yagi J.M."/>
            <person name="Sims D."/>
            <person name="Brettin T."/>
            <person name="Bruce D."/>
            <person name="Madsen E.L."/>
        </authorList>
    </citation>
    <scope>NUCLEOTIDE SEQUENCE [LARGE SCALE GENOMIC DNA]</scope>
    <source>
        <strain evidence="5">CJ2</strain>
    </source>
</reference>
<dbReference type="STRING" id="365044.Pnap_2298"/>
<keyword evidence="5" id="KW-1185">Reference proteome</keyword>
<dbReference type="EMBL" id="CP000529">
    <property type="protein sequence ID" value="ABM37606.1"/>
    <property type="molecule type" value="Genomic_DNA"/>
</dbReference>
<comment type="similarity">
    <text evidence="1 2">Belongs to the universal stress protein A family.</text>
</comment>
<dbReference type="SUPFAM" id="SSF52402">
    <property type="entry name" value="Adenine nucleotide alpha hydrolases-like"/>
    <property type="match status" value="1"/>
</dbReference>
<proteinExistence type="inferred from homology"/>
<feature type="domain" description="UspA" evidence="3">
    <location>
        <begin position="13"/>
        <end position="157"/>
    </location>
</feature>
<evidence type="ECO:0000313" key="4">
    <source>
        <dbReference type="EMBL" id="ABM37606.1"/>
    </source>
</evidence>
<protein>
    <recommendedName>
        <fullName evidence="2">Universal stress protein</fullName>
    </recommendedName>
</protein>
<comment type="subcellular location">
    <subcellularLocation>
        <location evidence="2">Cytoplasm</location>
    </subcellularLocation>
</comment>
<dbReference type="PANTHER" id="PTHR46268">
    <property type="entry name" value="STRESS RESPONSE PROTEIN NHAX"/>
    <property type="match status" value="1"/>
</dbReference>
<dbReference type="Pfam" id="PF00582">
    <property type="entry name" value="Usp"/>
    <property type="match status" value="1"/>
</dbReference>
<dbReference type="PIRSF" id="PIRSF006276">
    <property type="entry name" value="UspA"/>
    <property type="match status" value="1"/>
</dbReference>
<evidence type="ECO:0000256" key="1">
    <source>
        <dbReference type="ARBA" id="ARBA00008791"/>
    </source>
</evidence>
<dbReference type="KEGG" id="pna:Pnap_2298"/>
<evidence type="ECO:0000313" key="5">
    <source>
        <dbReference type="Proteomes" id="UP000000644"/>
    </source>
</evidence>
<dbReference type="InterPro" id="IPR006015">
    <property type="entry name" value="Universal_stress_UspA"/>
</dbReference>
<sequence length="164" mass="17557">MPSSTQEPSMPSFHQILVPVDGSPPSEKALDEAIRLARLNGARLTLLHVVDEMGYVNGFESAVNYLNDIIPLMRVAGEKLLAHDRQKALDQGVQADSVLIDEGPGRICEHVAEQAALAKADLIVVGSHGRRGIGRLLLGSDAEQIVRHAPVPVLVVRAPAEAKP</sequence>
<evidence type="ECO:0000259" key="3">
    <source>
        <dbReference type="Pfam" id="PF00582"/>
    </source>
</evidence>
<gene>
    <name evidence="4" type="ordered locus">Pnap_2298</name>
</gene>